<evidence type="ECO:0000259" key="5">
    <source>
        <dbReference type="Pfam" id="PF25954"/>
    </source>
</evidence>
<dbReference type="InterPro" id="IPR058625">
    <property type="entry name" value="MdtA-like_BSH"/>
</dbReference>
<comment type="similarity">
    <text evidence="2">Belongs to the membrane fusion protein (MFP) (TC 8.A.1) family.</text>
</comment>
<dbReference type="GO" id="GO:0016020">
    <property type="term" value="C:membrane"/>
    <property type="evidence" value="ECO:0007669"/>
    <property type="project" value="InterPro"/>
</dbReference>
<evidence type="ECO:0000256" key="2">
    <source>
        <dbReference type="ARBA" id="ARBA00009477"/>
    </source>
</evidence>
<evidence type="ECO:0000256" key="3">
    <source>
        <dbReference type="ARBA" id="ARBA00023054"/>
    </source>
</evidence>
<gene>
    <name evidence="6" type="ORF">JL2886_01245</name>
</gene>
<sequence>MAPSAIMLRFLTVLLVAGATFAYLASDLSAPSAKPTYVTAPVEFGRLEETVSSTGTVDALFTVDISSQVSGRIAKVTADFNDSVESGQPLAQIDRQGFEARVAEAEAAVSIALSAVEVRKAALRRSKVEIDAIGLERSVHQARVDKAKAEWLLAQSNLDRKEGLHRSGTVSEADIDNERTSVLTASAALREAEALMAVNEQRIETARADFARNQAELAGARANVPQRQAALKLAEVELERTTIRAPIDGVIINRSIEEGQTVAAALEAPTLFTIAKALRNMVVYVSVDETDIGRIRIGQAAGFTVDAFPDRMFSGVVTEIRKSAKVIQNIVTYTVVLETENPEELLLPGMTAFVKITIKRSEPGLKVPTNALSYTPSTYSGTPETTAVIWRLDELGKPEPMAVVPLDSDASHTLIASEEIEEGDLVIGAEIEQPHERSLFGNWIGARL</sequence>
<dbReference type="RefSeq" id="WP_082996018.1">
    <property type="nucleotide sequence ID" value="NZ_CP015124.1"/>
</dbReference>
<comment type="subcellular location">
    <subcellularLocation>
        <location evidence="1">Cell envelope</location>
    </subcellularLocation>
</comment>
<evidence type="ECO:0000259" key="4">
    <source>
        <dbReference type="Pfam" id="PF25917"/>
    </source>
</evidence>
<organism evidence="6 7">
    <name type="scientific">Phaeobacter gallaeciensis</name>
    <dbReference type="NCBI Taxonomy" id="60890"/>
    <lineage>
        <taxon>Bacteria</taxon>
        <taxon>Pseudomonadati</taxon>
        <taxon>Pseudomonadota</taxon>
        <taxon>Alphaproteobacteria</taxon>
        <taxon>Rhodobacterales</taxon>
        <taxon>Roseobacteraceae</taxon>
        <taxon>Phaeobacter</taxon>
    </lineage>
</organism>
<reference evidence="6 7" key="1">
    <citation type="submission" date="2016-04" db="EMBL/GenBank/DDBJ databases">
        <authorList>
            <person name="Evans L.H."/>
            <person name="Alamgir A."/>
            <person name="Owens N."/>
            <person name="Weber N.D."/>
            <person name="Virtaneva K."/>
            <person name="Barbian K."/>
            <person name="Babar A."/>
            <person name="Rosenke K."/>
        </authorList>
    </citation>
    <scope>NUCLEOTIDE SEQUENCE [LARGE SCALE GENOMIC DNA]</scope>
    <source>
        <strain evidence="6 7">JL2886</strain>
    </source>
</reference>
<evidence type="ECO:0000313" key="6">
    <source>
        <dbReference type="EMBL" id="ANP36165.1"/>
    </source>
</evidence>
<feature type="domain" description="CusB-like beta-barrel" evidence="5">
    <location>
        <begin position="285"/>
        <end position="357"/>
    </location>
</feature>
<name>A0A1B0ZPS3_9RHOB</name>
<dbReference type="Proteomes" id="UP000092565">
    <property type="component" value="Chromosome"/>
</dbReference>
<evidence type="ECO:0000313" key="7">
    <source>
        <dbReference type="Proteomes" id="UP000092565"/>
    </source>
</evidence>
<dbReference type="SUPFAM" id="SSF111369">
    <property type="entry name" value="HlyD-like secretion proteins"/>
    <property type="match status" value="3"/>
</dbReference>
<dbReference type="AlphaFoldDB" id="A0A1B0ZPS3"/>
<dbReference type="InterPro" id="IPR006143">
    <property type="entry name" value="RND_pump_MFP"/>
</dbReference>
<dbReference type="InterPro" id="IPR058792">
    <property type="entry name" value="Beta-barrel_RND_2"/>
</dbReference>
<feature type="domain" description="Multidrug resistance protein MdtA-like barrel-sandwich hybrid" evidence="4">
    <location>
        <begin position="62"/>
        <end position="270"/>
    </location>
</feature>
<dbReference type="PANTHER" id="PTHR32347:SF14">
    <property type="entry name" value="EFFLUX SYSTEM COMPONENT YKNX-RELATED"/>
    <property type="match status" value="1"/>
</dbReference>
<dbReference type="Pfam" id="PF25954">
    <property type="entry name" value="Beta-barrel_RND_2"/>
    <property type="match status" value="1"/>
</dbReference>
<dbReference type="Gene3D" id="2.40.30.170">
    <property type="match status" value="1"/>
</dbReference>
<dbReference type="Gene3D" id="2.40.50.100">
    <property type="match status" value="2"/>
</dbReference>
<proteinExistence type="inferred from homology"/>
<dbReference type="NCBIfam" id="TIGR01730">
    <property type="entry name" value="RND_mfp"/>
    <property type="match status" value="1"/>
</dbReference>
<dbReference type="Gene3D" id="1.10.287.470">
    <property type="entry name" value="Helix hairpin bin"/>
    <property type="match status" value="2"/>
</dbReference>
<keyword evidence="3" id="KW-0175">Coiled coil</keyword>
<protein>
    <submittedName>
        <fullName evidence="6">Hemolysin secretion protein D</fullName>
    </submittedName>
</protein>
<dbReference type="Pfam" id="PF25917">
    <property type="entry name" value="BSH_RND"/>
    <property type="match status" value="1"/>
</dbReference>
<keyword evidence="7" id="KW-1185">Reference proteome</keyword>
<dbReference type="GO" id="GO:0030313">
    <property type="term" value="C:cell envelope"/>
    <property type="evidence" value="ECO:0007669"/>
    <property type="project" value="UniProtKB-SubCell"/>
</dbReference>
<dbReference type="OrthoDB" id="9791520at2"/>
<dbReference type="PANTHER" id="PTHR32347">
    <property type="entry name" value="EFFLUX SYSTEM COMPONENT YKNX-RELATED"/>
    <property type="match status" value="1"/>
</dbReference>
<dbReference type="EMBL" id="CP015124">
    <property type="protein sequence ID" value="ANP36165.1"/>
    <property type="molecule type" value="Genomic_DNA"/>
</dbReference>
<evidence type="ECO:0000256" key="1">
    <source>
        <dbReference type="ARBA" id="ARBA00004196"/>
    </source>
</evidence>
<dbReference type="InterPro" id="IPR050465">
    <property type="entry name" value="UPF0194_transport"/>
</dbReference>
<dbReference type="GO" id="GO:0022857">
    <property type="term" value="F:transmembrane transporter activity"/>
    <property type="evidence" value="ECO:0007669"/>
    <property type="project" value="InterPro"/>
</dbReference>
<accession>A0A1B0ZPS3</accession>